<evidence type="ECO:0000256" key="4">
    <source>
        <dbReference type="ARBA" id="ARBA00022695"/>
    </source>
</evidence>
<dbReference type="Proteomes" id="UP001519287">
    <property type="component" value="Unassembled WGS sequence"/>
</dbReference>
<evidence type="ECO:0000256" key="5">
    <source>
        <dbReference type="ARBA" id="ARBA00022723"/>
    </source>
</evidence>
<keyword evidence="5" id="KW-0479">Metal-binding</keyword>
<dbReference type="CDD" id="cd05398">
    <property type="entry name" value="NT_ClassII-CCAase"/>
    <property type="match status" value="1"/>
</dbReference>
<dbReference type="GO" id="GO:0004810">
    <property type="term" value="F:CCA tRNA nucleotidyltransferase activity"/>
    <property type="evidence" value="ECO:0007669"/>
    <property type="project" value="UniProtKB-EC"/>
</dbReference>
<dbReference type="EMBL" id="JAGGLB010000028">
    <property type="protein sequence ID" value="MBP1994764.1"/>
    <property type="molecule type" value="Genomic_DNA"/>
</dbReference>
<dbReference type="InterPro" id="IPR002646">
    <property type="entry name" value="PolA_pol_head_dom"/>
</dbReference>
<evidence type="ECO:0000256" key="1">
    <source>
        <dbReference type="ARBA" id="ARBA00001946"/>
    </source>
</evidence>
<dbReference type="Pfam" id="PF01743">
    <property type="entry name" value="PolyA_pol"/>
    <property type="match status" value="1"/>
</dbReference>
<evidence type="ECO:0000256" key="6">
    <source>
        <dbReference type="ARBA" id="ARBA00022741"/>
    </source>
</evidence>
<keyword evidence="7" id="KW-0460">Magnesium</keyword>
<dbReference type="NCBIfam" id="NF009814">
    <property type="entry name" value="PRK13299.1"/>
    <property type="match status" value="1"/>
</dbReference>
<dbReference type="PANTHER" id="PTHR46173:SF1">
    <property type="entry name" value="CCA TRNA NUCLEOTIDYLTRANSFERASE 1, MITOCHONDRIAL"/>
    <property type="match status" value="1"/>
</dbReference>
<gene>
    <name evidence="13" type="ORF">J2Z66_006404</name>
</gene>
<evidence type="ECO:0000256" key="7">
    <source>
        <dbReference type="ARBA" id="ARBA00022842"/>
    </source>
</evidence>
<evidence type="ECO:0000313" key="13">
    <source>
        <dbReference type="EMBL" id="MBP1994764.1"/>
    </source>
</evidence>
<dbReference type="InterPro" id="IPR032810">
    <property type="entry name" value="CCA-adding_enz_C"/>
</dbReference>
<feature type="domain" description="CCA-adding enzyme C-terminal" evidence="12">
    <location>
        <begin position="376"/>
        <end position="431"/>
    </location>
</feature>
<keyword evidence="6" id="KW-0547">Nucleotide-binding</keyword>
<evidence type="ECO:0000259" key="10">
    <source>
        <dbReference type="Pfam" id="PF01743"/>
    </source>
</evidence>
<dbReference type="Gene3D" id="1.10.3090.10">
    <property type="entry name" value="cca-adding enzyme, domain 2"/>
    <property type="match status" value="1"/>
</dbReference>
<proteinExistence type="inferred from homology"/>
<dbReference type="SUPFAM" id="SSF81891">
    <property type="entry name" value="Poly A polymerase C-terminal region-like"/>
    <property type="match status" value="1"/>
</dbReference>
<keyword evidence="4 13" id="KW-0548">Nucleotidyltransferase</keyword>
<keyword evidence="2 9" id="KW-0808">Transferase</keyword>
<keyword evidence="8 9" id="KW-0694">RNA-binding</keyword>
<evidence type="ECO:0000256" key="2">
    <source>
        <dbReference type="ARBA" id="ARBA00022679"/>
    </source>
</evidence>
<organism evidence="13 14">
    <name type="scientific">Paenibacillus eucommiae</name>
    <dbReference type="NCBI Taxonomy" id="1355755"/>
    <lineage>
        <taxon>Bacteria</taxon>
        <taxon>Bacillati</taxon>
        <taxon>Bacillota</taxon>
        <taxon>Bacilli</taxon>
        <taxon>Bacillales</taxon>
        <taxon>Paenibacillaceae</taxon>
        <taxon>Paenibacillus</taxon>
    </lineage>
</organism>
<protein>
    <submittedName>
        <fullName evidence="13">tRNA nucleotidyltransferase (CCA-adding enzyme)</fullName>
        <ecNumber evidence="13">2.7.7.72</ecNumber>
        <ecNumber evidence="13">3.1.3.-</ecNumber>
        <ecNumber evidence="13">3.1.4.-</ecNumber>
    </submittedName>
</protein>
<keyword evidence="3" id="KW-0819">tRNA processing</keyword>
<feature type="domain" description="Poly A polymerase head" evidence="10">
    <location>
        <begin position="23"/>
        <end position="143"/>
    </location>
</feature>
<dbReference type="RefSeq" id="WP_209976596.1">
    <property type="nucleotide sequence ID" value="NZ_JAGGLB010000028.1"/>
</dbReference>
<reference evidence="13 14" key="1">
    <citation type="submission" date="2021-03" db="EMBL/GenBank/DDBJ databases">
        <title>Genomic Encyclopedia of Type Strains, Phase IV (KMG-IV): sequencing the most valuable type-strain genomes for metagenomic binning, comparative biology and taxonomic classification.</title>
        <authorList>
            <person name="Goeker M."/>
        </authorList>
    </citation>
    <scope>NUCLEOTIDE SEQUENCE [LARGE SCALE GENOMIC DNA]</scope>
    <source>
        <strain evidence="13 14">DSM 26048</strain>
    </source>
</reference>
<comment type="caution">
    <text evidence="13">The sequence shown here is derived from an EMBL/GenBank/DDBJ whole genome shotgun (WGS) entry which is preliminary data.</text>
</comment>
<dbReference type="EC" id="3.1.4.-" evidence="13"/>
<dbReference type="InterPro" id="IPR032828">
    <property type="entry name" value="PolyA_RNA-bd"/>
</dbReference>
<feature type="domain" description="tRNA nucleotidyltransferase/poly(A) polymerase RNA and SrmB- binding" evidence="11">
    <location>
        <begin position="170"/>
        <end position="229"/>
    </location>
</feature>
<keyword evidence="13" id="KW-0378">Hydrolase</keyword>
<sequence>MQQAMEQEGKTILQHLQEQGYEAYFVGGCVRDKVLGRSIKDFDIATSALPEQVMASFPRIVPTGLQHGTVTVIMKHGAYEVTTFRAESQYEDHRRPQEVTYISSLTQDLRRRDFTINAMAMNQDGEIFDPFGGREDLAAGLLRCVGEAEERFGEDALRMLRCLRFASVYGLEVESQTWQALLRQAPLLRHVAMERVRSELQSMLAGPAPAQALRLLLASRLWQHFKRQLSLPFEMWLAQPAALDAVGALEEHRTRWALLLLLLEMPTDVVRSALQELTFSRADTDAVAGVLALYEQLARQLLPDAAAAPADLEPRQLSRLWKVAAVAHGLQPARDLLQVLRVLLPSYDAAQAASDSVLARFMHDAASLLAEHGSTWLEEMPCSTLKELAVNGSDLVQALDRPAGPWIGQMLYWLLEQVALGELLNDRTSLLLAIAEADPKLYS</sequence>
<comment type="cofactor">
    <cofactor evidence="1">
        <name>Mg(2+)</name>
        <dbReference type="ChEBI" id="CHEBI:18420"/>
    </cofactor>
</comment>
<comment type="similarity">
    <text evidence="9">Belongs to the tRNA nucleotidyltransferase/poly(A) polymerase family.</text>
</comment>
<dbReference type="Gene3D" id="1.10.246.80">
    <property type="match status" value="1"/>
</dbReference>
<dbReference type="EC" id="3.1.3.-" evidence="13"/>
<dbReference type="InterPro" id="IPR043519">
    <property type="entry name" value="NT_sf"/>
</dbReference>
<dbReference type="Pfam" id="PF12627">
    <property type="entry name" value="PolyA_pol_RNAbd"/>
    <property type="match status" value="1"/>
</dbReference>
<evidence type="ECO:0000256" key="3">
    <source>
        <dbReference type="ARBA" id="ARBA00022694"/>
    </source>
</evidence>
<evidence type="ECO:0000256" key="9">
    <source>
        <dbReference type="RuleBase" id="RU003953"/>
    </source>
</evidence>
<evidence type="ECO:0000259" key="11">
    <source>
        <dbReference type="Pfam" id="PF12627"/>
    </source>
</evidence>
<dbReference type="GO" id="GO:0016787">
    <property type="term" value="F:hydrolase activity"/>
    <property type="evidence" value="ECO:0007669"/>
    <property type="project" value="UniProtKB-KW"/>
</dbReference>
<dbReference type="PANTHER" id="PTHR46173">
    <property type="entry name" value="CCA TRNA NUCLEOTIDYLTRANSFERASE 1, MITOCHONDRIAL"/>
    <property type="match status" value="1"/>
</dbReference>
<dbReference type="Pfam" id="PF13735">
    <property type="entry name" value="tRNA_NucTran2_2"/>
    <property type="match status" value="1"/>
</dbReference>
<name>A0ABS4J4J8_9BACL</name>
<keyword evidence="14" id="KW-1185">Reference proteome</keyword>
<evidence type="ECO:0000259" key="12">
    <source>
        <dbReference type="Pfam" id="PF13735"/>
    </source>
</evidence>
<evidence type="ECO:0000256" key="8">
    <source>
        <dbReference type="ARBA" id="ARBA00022884"/>
    </source>
</evidence>
<dbReference type="SUPFAM" id="SSF81301">
    <property type="entry name" value="Nucleotidyltransferase"/>
    <property type="match status" value="1"/>
</dbReference>
<dbReference type="EC" id="2.7.7.72" evidence="13"/>
<evidence type="ECO:0000313" key="14">
    <source>
        <dbReference type="Proteomes" id="UP001519287"/>
    </source>
</evidence>
<dbReference type="InterPro" id="IPR050264">
    <property type="entry name" value="Bact_CCA-adding_enz_type3_sf"/>
</dbReference>
<dbReference type="Gene3D" id="3.30.460.10">
    <property type="entry name" value="Beta Polymerase, domain 2"/>
    <property type="match status" value="1"/>
</dbReference>
<accession>A0ABS4J4J8</accession>